<dbReference type="KEGG" id="aaut:ACETAC_10790"/>
<dbReference type="Proteomes" id="UP000671913">
    <property type="component" value="Chromosome"/>
</dbReference>
<dbReference type="InterPro" id="IPR017896">
    <property type="entry name" value="4Fe4S_Fe-S-bd"/>
</dbReference>
<feature type="domain" description="4Fe-4S ferredoxin-type" evidence="5">
    <location>
        <begin position="74"/>
        <end position="103"/>
    </location>
</feature>
<sequence>MANRFVIANPNYCLGCYTCMAACAFVHKENGLQPYPRLYITYTSEGTMPIQCRHCEDAPCANVCPVGAIKKEGDAIIIDEKACIGCKTCLLACPFGAIDFLPQYDFEQETFQCVKEGNNKEVETMEQKIVAVKCDLCYFREEGPACVQFCPTKALKLVKEEETRNVIKNKRVTNVERLVSVYEGK</sequence>
<dbReference type="PANTHER" id="PTHR42859">
    <property type="entry name" value="OXIDOREDUCTASE"/>
    <property type="match status" value="1"/>
</dbReference>
<dbReference type="RefSeq" id="WP_284679991.1">
    <property type="nucleotide sequence ID" value="NZ_CP060096.1"/>
</dbReference>
<dbReference type="Pfam" id="PF13247">
    <property type="entry name" value="Fer4_11"/>
    <property type="match status" value="1"/>
</dbReference>
<keyword evidence="7" id="KW-1185">Reference proteome</keyword>
<evidence type="ECO:0000313" key="6">
    <source>
        <dbReference type="EMBL" id="QSZ27300.1"/>
    </source>
</evidence>
<dbReference type="GO" id="GO:0051539">
    <property type="term" value="F:4 iron, 4 sulfur cluster binding"/>
    <property type="evidence" value="ECO:0007669"/>
    <property type="project" value="UniProtKB-KW"/>
</dbReference>
<dbReference type="InterPro" id="IPR017900">
    <property type="entry name" value="4Fe4S_Fe_S_CS"/>
</dbReference>
<evidence type="ECO:0000256" key="3">
    <source>
        <dbReference type="ARBA" id="ARBA00023004"/>
    </source>
</evidence>
<evidence type="ECO:0000313" key="7">
    <source>
        <dbReference type="Proteomes" id="UP000671913"/>
    </source>
</evidence>
<keyword evidence="2" id="KW-0479">Metal-binding</keyword>
<dbReference type="EMBL" id="CP060096">
    <property type="protein sequence ID" value="QSZ27300.1"/>
    <property type="molecule type" value="Genomic_DNA"/>
</dbReference>
<dbReference type="PROSITE" id="PS00198">
    <property type="entry name" value="4FE4S_FER_1"/>
    <property type="match status" value="1"/>
</dbReference>
<evidence type="ECO:0000259" key="5">
    <source>
        <dbReference type="PROSITE" id="PS51379"/>
    </source>
</evidence>
<accession>A0A975AVN6</accession>
<dbReference type="AlphaFoldDB" id="A0A975AVN6"/>
<dbReference type="SUPFAM" id="SSF54862">
    <property type="entry name" value="4Fe-4S ferredoxins"/>
    <property type="match status" value="1"/>
</dbReference>
<reference evidence="6" key="1">
    <citation type="submission" date="2020-08" db="EMBL/GenBank/DDBJ databases">
        <title>Genomic insights into the carbon and energy metabolism of the first obligate autotrophic acetogenic bacterium Aceticella autotrophica gen. nov., sp. nov.</title>
        <authorList>
            <person name="Toshchakov S.V."/>
            <person name="Elcheninov A.G."/>
            <person name="Kublanov I.V."/>
            <person name="Frolov E.N."/>
            <person name="Lebedinsky A.V."/>
        </authorList>
    </citation>
    <scope>NUCLEOTIDE SEQUENCE</scope>
    <source>
        <strain evidence="6">3443-3Ac</strain>
    </source>
</reference>
<gene>
    <name evidence="6" type="ORF">ACETAC_10790</name>
</gene>
<keyword evidence="1" id="KW-0004">4Fe-4S</keyword>
<evidence type="ECO:0000256" key="4">
    <source>
        <dbReference type="ARBA" id="ARBA00023014"/>
    </source>
</evidence>
<dbReference type="GO" id="GO:0046872">
    <property type="term" value="F:metal ion binding"/>
    <property type="evidence" value="ECO:0007669"/>
    <property type="project" value="UniProtKB-KW"/>
</dbReference>
<evidence type="ECO:0000256" key="2">
    <source>
        <dbReference type="ARBA" id="ARBA00022723"/>
    </source>
</evidence>
<dbReference type="PANTHER" id="PTHR42859:SF16">
    <property type="entry name" value="FORMATE HYDROGENLYASE SUBUNIT 2-RELATED"/>
    <property type="match status" value="1"/>
</dbReference>
<dbReference type="InterPro" id="IPR050294">
    <property type="entry name" value="RnfB_subfamily"/>
</dbReference>
<proteinExistence type="predicted"/>
<name>A0A975AVN6_9THEO</name>
<dbReference type="CDD" id="cd10554">
    <property type="entry name" value="HycB_like"/>
    <property type="match status" value="1"/>
</dbReference>
<keyword evidence="4" id="KW-0411">Iron-sulfur</keyword>
<dbReference type="PROSITE" id="PS51379">
    <property type="entry name" value="4FE4S_FER_2"/>
    <property type="match status" value="1"/>
</dbReference>
<dbReference type="Gene3D" id="3.30.70.20">
    <property type="match status" value="2"/>
</dbReference>
<evidence type="ECO:0000256" key="1">
    <source>
        <dbReference type="ARBA" id="ARBA00022485"/>
    </source>
</evidence>
<protein>
    <submittedName>
        <fullName evidence="6">4Fe-4S dicluster domain-containing protein</fullName>
    </submittedName>
</protein>
<keyword evidence="3" id="KW-0408">Iron</keyword>
<organism evidence="6 7">
    <name type="scientific">Aceticella autotrophica</name>
    <dbReference type="NCBI Taxonomy" id="2755338"/>
    <lineage>
        <taxon>Bacteria</taxon>
        <taxon>Bacillati</taxon>
        <taxon>Bacillota</taxon>
        <taxon>Clostridia</taxon>
        <taxon>Thermoanaerobacterales</taxon>
        <taxon>Thermoanaerobacteraceae</taxon>
        <taxon>Aceticella</taxon>
    </lineage>
</organism>